<name>A0ABP7YD81_9ACTN</name>
<dbReference type="RefSeq" id="WP_345018945.1">
    <property type="nucleotide sequence ID" value="NZ_BAABDO010000015.1"/>
</dbReference>
<dbReference type="Pfam" id="PF00440">
    <property type="entry name" value="TetR_N"/>
    <property type="match status" value="2"/>
</dbReference>
<dbReference type="InterPro" id="IPR009057">
    <property type="entry name" value="Homeodomain-like_sf"/>
</dbReference>
<dbReference type="Pfam" id="PF17932">
    <property type="entry name" value="TetR_C_24"/>
    <property type="match status" value="1"/>
</dbReference>
<accession>A0ABP7YD81</accession>
<dbReference type="EMBL" id="BAABDO010000015">
    <property type="protein sequence ID" value="GAA4134416.1"/>
    <property type="molecule type" value="Genomic_DNA"/>
</dbReference>
<dbReference type="PROSITE" id="PS50977">
    <property type="entry name" value="HTH_TETR_2"/>
    <property type="match status" value="2"/>
</dbReference>
<feature type="region of interest" description="Disordered" evidence="5">
    <location>
        <begin position="394"/>
        <end position="415"/>
    </location>
</feature>
<feature type="DNA-binding region" description="H-T-H motif" evidence="4">
    <location>
        <begin position="234"/>
        <end position="253"/>
    </location>
</feature>
<dbReference type="InterPro" id="IPR041490">
    <property type="entry name" value="KstR2_TetR_C"/>
</dbReference>
<evidence type="ECO:0000313" key="7">
    <source>
        <dbReference type="EMBL" id="GAA4134416.1"/>
    </source>
</evidence>
<comment type="caution">
    <text evidence="7">The sequence shown here is derived from an EMBL/GenBank/DDBJ whole genome shotgun (WGS) entry which is preliminary data.</text>
</comment>
<keyword evidence="1" id="KW-0805">Transcription regulation</keyword>
<dbReference type="PANTHER" id="PTHR30055:SF234">
    <property type="entry name" value="HTH-TYPE TRANSCRIPTIONAL REGULATOR BETI"/>
    <property type="match status" value="1"/>
</dbReference>
<feature type="domain" description="HTH tetR-type" evidence="6">
    <location>
        <begin position="211"/>
        <end position="271"/>
    </location>
</feature>
<organism evidence="7 8">
    <name type="scientific">Actinomadura keratinilytica</name>
    <dbReference type="NCBI Taxonomy" id="547461"/>
    <lineage>
        <taxon>Bacteria</taxon>
        <taxon>Bacillati</taxon>
        <taxon>Actinomycetota</taxon>
        <taxon>Actinomycetes</taxon>
        <taxon>Streptosporangiales</taxon>
        <taxon>Thermomonosporaceae</taxon>
        <taxon>Actinomadura</taxon>
    </lineage>
</organism>
<reference evidence="8" key="1">
    <citation type="journal article" date="2019" name="Int. J. Syst. Evol. Microbiol.">
        <title>The Global Catalogue of Microorganisms (GCM) 10K type strain sequencing project: providing services to taxonomists for standard genome sequencing and annotation.</title>
        <authorList>
            <consortium name="The Broad Institute Genomics Platform"/>
            <consortium name="The Broad Institute Genome Sequencing Center for Infectious Disease"/>
            <person name="Wu L."/>
            <person name="Ma J."/>
        </authorList>
    </citation>
    <scope>NUCLEOTIDE SEQUENCE [LARGE SCALE GENOMIC DNA]</scope>
    <source>
        <strain evidence="8">JCM 17316</strain>
    </source>
</reference>
<gene>
    <name evidence="7" type="ORF">GCM10022416_16100</name>
</gene>
<dbReference type="InterPro" id="IPR036271">
    <property type="entry name" value="Tet_transcr_reg_TetR-rel_C_sf"/>
</dbReference>
<dbReference type="SUPFAM" id="SSF48498">
    <property type="entry name" value="Tetracyclin repressor-like, C-terminal domain"/>
    <property type="match status" value="1"/>
</dbReference>
<feature type="domain" description="HTH tetR-type" evidence="6">
    <location>
        <begin position="10"/>
        <end position="70"/>
    </location>
</feature>
<sequence>MPPRQRPRPKDRKESIALVAARLFCARGYHNVGIEDIAREVGITGPAIYRHYPTKQDVLAAAVRELGLRFAACVESGAQGDAPADRLRAVLRALVRYGLEWRTVARLYQWEGRHLDAERQAALAVPFDRAVRTLRGLLLDVRPGLSRRDAALLVAAALSVIVSPATHRAALPRAKAERTLLDCVDALLAVDLPAPPAEPPPRRPPDRFALLPRRERLLAEAVRLFHEHGYHQVSMADIGRAAGITASSVYTHFTGKAELLAAAYDRATGRLEHAVAEALVGAGSPERALRRLVDTYVRLTFAHADLAAVYVSESENLAPPDLRRLRAAQRRHVDTWVGLVAELRTGEEPAAIRFRVHAALNAVTDLARSAGPSVTEARTAALLGPMLLPPGDGVEAGGAAGVSPAAGAPSGRRWR</sequence>
<evidence type="ECO:0000256" key="5">
    <source>
        <dbReference type="SAM" id="MobiDB-lite"/>
    </source>
</evidence>
<feature type="DNA-binding region" description="H-T-H motif" evidence="4">
    <location>
        <begin position="33"/>
        <end position="52"/>
    </location>
</feature>
<keyword evidence="2 4" id="KW-0238">DNA-binding</keyword>
<evidence type="ECO:0000256" key="2">
    <source>
        <dbReference type="ARBA" id="ARBA00023125"/>
    </source>
</evidence>
<dbReference type="Gene3D" id="1.10.357.10">
    <property type="entry name" value="Tetracycline Repressor, domain 2"/>
    <property type="match status" value="2"/>
</dbReference>
<evidence type="ECO:0000313" key="8">
    <source>
        <dbReference type="Proteomes" id="UP001500266"/>
    </source>
</evidence>
<evidence type="ECO:0000256" key="4">
    <source>
        <dbReference type="PROSITE-ProRule" id="PRU00335"/>
    </source>
</evidence>
<feature type="compositionally biased region" description="Low complexity" evidence="5">
    <location>
        <begin position="401"/>
        <end position="415"/>
    </location>
</feature>
<protein>
    <submittedName>
        <fullName evidence="7">TetR/AcrR family transcriptional regulator</fullName>
    </submittedName>
</protein>
<evidence type="ECO:0000256" key="3">
    <source>
        <dbReference type="ARBA" id="ARBA00023163"/>
    </source>
</evidence>
<dbReference type="SUPFAM" id="SSF46689">
    <property type="entry name" value="Homeodomain-like"/>
    <property type="match status" value="2"/>
</dbReference>
<keyword evidence="8" id="KW-1185">Reference proteome</keyword>
<dbReference type="PRINTS" id="PR00455">
    <property type="entry name" value="HTHTETR"/>
</dbReference>
<proteinExistence type="predicted"/>
<dbReference type="Gene3D" id="1.10.10.60">
    <property type="entry name" value="Homeodomain-like"/>
    <property type="match status" value="2"/>
</dbReference>
<keyword evidence="3" id="KW-0804">Transcription</keyword>
<dbReference type="PANTHER" id="PTHR30055">
    <property type="entry name" value="HTH-TYPE TRANSCRIPTIONAL REGULATOR RUTR"/>
    <property type="match status" value="1"/>
</dbReference>
<dbReference type="InterPro" id="IPR050109">
    <property type="entry name" value="HTH-type_TetR-like_transc_reg"/>
</dbReference>
<dbReference type="Proteomes" id="UP001500266">
    <property type="component" value="Unassembled WGS sequence"/>
</dbReference>
<dbReference type="InterPro" id="IPR001647">
    <property type="entry name" value="HTH_TetR"/>
</dbReference>
<evidence type="ECO:0000256" key="1">
    <source>
        <dbReference type="ARBA" id="ARBA00023015"/>
    </source>
</evidence>
<evidence type="ECO:0000259" key="6">
    <source>
        <dbReference type="PROSITE" id="PS50977"/>
    </source>
</evidence>